<sequence>MNHQNQDLLCWMKSGLDHTLIIQGVITLFERAASNLLSGEIVDVSASKNLCQFYCHHQNTAQGSLKLEETKLELCLHPFLFCCYLKILLWSLQNLLDLS</sequence>
<accession>A0A2P2MCY0</accession>
<evidence type="ECO:0000313" key="1">
    <source>
        <dbReference type="EMBL" id="MBX28110.1"/>
    </source>
</evidence>
<dbReference type="AlphaFoldDB" id="A0A2P2MCY0"/>
<protein>
    <submittedName>
        <fullName evidence="1">Cry1-1</fullName>
    </submittedName>
</protein>
<reference evidence="1" key="1">
    <citation type="submission" date="2018-02" db="EMBL/GenBank/DDBJ databases">
        <title>Rhizophora mucronata_Transcriptome.</title>
        <authorList>
            <person name="Meera S.P."/>
            <person name="Sreeshan A."/>
            <person name="Augustine A."/>
        </authorList>
    </citation>
    <scope>NUCLEOTIDE SEQUENCE</scope>
    <source>
        <tissue evidence="1">Leaf</tissue>
    </source>
</reference>
<dbReference type="EMBL" id="GGEC01047626">
    <property type="protein sequence ID" value="MBX28110.1"/>
    <property type="molecule type" value="Transcribed_RNA"/>
</dbReference>
<organism evidence="1">
    <name type="scientific">Rhizophora mucronata</name>
    <name type="common">Asiatic mangrove</name>
    <dbReference type="NCBI Taxonomy" id="61149"/>
    <lineage>
        <taxon>Eukaryota</taxon>
        <taxon>Viridiplantae</taxon>
        <taxon>Streptophyta</taxon>
        <taxon>Embryophyta</taxon>
        <taxon>Tracheophyta</taxon>
        <taxon>Spermatophyta</taxon>
        <taxon>Magnoliopsida</taxon>
        <taxon>eudicotyledons</taxon>
        <taxon>Gunneridae</taxon>
        <taxon>Pentapetalae</taxon>
        <taxon>rosids</taxon>
        <taxon>fabids</taxon>
        <taxon>Malpighiales</taxon>
        <taxon>Rhizophoraceae</taxon>
        <taxon>Rhizophora</taxon>
    </lineage>
</organism>
<name>A0A2P2MCY0_RHIMU</name>
<proteinExistence type="predicted"/>